<evidence type="ECO:0000313" key="3">
    <source>
        <dbReference type="Proteomes" id="UP000782312"/>
    </source>
</evidence>
<dbReference type="Proteomes" id="UP000782312">
    <property type="component" value="Unassembled WGS sequence"/>
</dbReference>
<reference evidence="2" key="1">
    <citation type="submission" date="2020-07" db="EMBL/GenBank/DDBJ databases">
        <title>Huge and variable diversity of episymbiotic CPR bacteria and DPANN archaea in groundwater ecosystems.</title>
        <authorList>
            <person name="He C.Y."/>
            <person name="Keren R."/>
            <person name="Whittaker M."/>
            <person name="Farag I.F."/>
            <person name="Doudna J."/>
            <person name="Cate J.H.D."/>
            <person name="Banfield J.F."/>
        </authorList>
    </citation>
    <scope>NUCLEOTIDE SEQUENCE</scope>
    <source>
        <strain evidence="2">NC_groundwater_763_Ag_S-0.2um_68_21</strain>
    </source>
</reference>
<evidence type="ECO:0000256" key="1">
    <source>
        <dbReference type="SAM" id="Phobius"/>
    </source>
</evidence>
<proteinExistence type="predicted"/>
<organism evidence="2 3">
    <name type="scientific">Tectimicrobiota bacterium</name>
    <dbReference type="NCBI Taxonomy" id="2528274"/>
    <lineage>
        <taxon>Bacteria</taxon>
        <taxon>Pseudomonadati</taxon>
        <taxon>Nitrospinota/Tectimicrobiota group</taxon>
        <taxon>Candidatus Tectimicrobiota</taxon>
    </lineage>
</organism>
<feature type="transmembrane region" description="Helical" evidence="1">
    <location>
        <begin position="18"/>
        <end position="36"/>
    </location>
</feature>
<protein>
    <submittedName>
        <fullName evidence="2">Uncharacterized protein</fullName>
    </submittedName>
</protein>
<evidence type="ECO:0000313" key="2">
    <source>
        <dbReference type="EMBL" id="MBI3128669.1"/>
    </source>
</evidence>
<dbReference type="AlphaFoldDB" id="A0A932HZM9"/>
<dbReference type="EMBL" id="JACPUR010000035">
    <property type="protein sequence ID" value="MBI3128669.1"/>
    <property type="molecule type" value="Genomic_DNA"/>
</dbReference>
<keyword evidence="1" id="KW-0812">Transmembrane</keyword>
<keyword evidence="1" id="KW-0472">Membrane</keyword>
<comment type="caution">
    <text evidence="2">The sequence shown here is derived from an EMBL/GenBank/DDBJ whole genome shotgun (WGS) entry which is preliminary data.</text>
</comment>
<sequence length="67" mass="7357">MDPETERERKFWGTGRDWALATLLVGGYALVAAWNLESEEGSLLRGVGAVLLAGGALWFPRRRLRGG</sequence>
<keyword evidence="1" id="KW-1133">Transmembrane helix</keyword>
<gene>
    <name evidence="2" type="ORF">HYZ11_13780</name>
</gene>
<accession>A0A932HZM9</accession>
<feature type="transmembrane region" description="Helical" evidence="1">
    <location>
        <begin position="42"/>
        <end position="59"/>
    </location>
</feature>
<name>A0A932HZM9_UNCTE</name>